<dbReference type="Pfam" id="PF08241">
    <property type="entry name" value="Methyltransf_11"/>
    <property type="match status" value="1"/>
</dbReference>
<name>A0A418VL21_9PROT</name>
<dbReference type="GO" id="GO:0008757">
    <property type="term" value="F:S-adenosylmethionine-dependent methyltransferase activity"/>
    <property type="evidence" value="ECO:0007669"/>
    <property type="project" value="InterPro"/>
</dbReference>
<keyword evidence="2" id="KW-0808">Transferase</keyword>
<dbReference type="InterPro" id="IPR029063">
    <property type="entry name" value="SAM-dependent_MTases_sf"/>
</dbReference>
<dbReference type="OrthoDB" id="9810247at2"/>
<dbReference type="InterPro" id="IPR013216">
    <property type="entry name" value="Methyltransf_11"/>
</dbReference>
<evidence type="ECO:0000259" key="1">
    <source>
        <dbReference type="Pfam" id="PF08241"/>
    </source>
</evidence>
<comment type="caution">
    <text evidence="2">The sequence shown here is derived from an EMBL/GenBank/DDBJ whole genome shotgun (WGS) entry which is preliminary data.</text>
</comment>
<dbReference type="Proteomes" id="UP000283458">
    <property type="component" value="Unassembled WGS sequence"/>
</dbReference>
<gene>
    <name evidence="2" type="ORF">D3877_28650</name>
</gene>
<dbReference type="CDD" id="cd02440">
    <property type="entry name" value="AdoMet_MTases"/>
    <property type="match status" value="1"/>
</dbReference>
<evidence type="ECO:0000313" key="3">
    <source>
        <dbReference type="Proteomes" id="UP000283458"/>
    </source>
</evidence>
<keyword evidence="2" id="KW-0489">Methyltransferase</keyword>
<dbReference type="GO" id="GO:0032259">
    <property type="term" value="P:methylation"/>
    <property type="evidence" value="ECO:0007669"/>
    <property type="project" value="UniProtKB-KW"/>
</dbReference>
<dbReference type="AlphaFoldDB" id="A0A418VL21"/>
<protein>
    <submittedName>
        <fullName evidence="2">Methyltransferase domain-containing protein</fullName>
    </submittedName>
</protein>
<reference evidence="2 3" key="1">
    <citation type="submission" date="2018-09" db="EMBL/GenBank/DDBJ databases">
        <authorList>
            <person name="Zhu H."/>
        </authorList>
    </citation>
    <scope>NUCLEOTIDE SEQUENCE [LARGE SCALE GENOMIC DNA]</scope>
    <source>
        <strain evidence="2 3">K2W22B-5</strain>
    </source>
</reference>
<accession>A0A418VL21</accession>
<dbReference type="SUPFAM" id="SSF53335">
    <property type="entry name" value="S-adenosyl-L-methionine-dependent methyltransferases"/>
    <property type="match status" value="1"/>
</dbReference>
<keyword evidence="3" id="KW-1185">Reference proteome</keyword>
<dbReference type="EMBL" id="QYUL01000006">
    <property type="protein sequence ID" value="RJF76853.1"/>
    <property type="molecule type" value="Genomic_DNA"/>
</dbReference>
<feature type="domain" description="Methyltransferase type 11" evidence="1">
    <location>
        <begin position="39"/>
        <end position="89"/>
    </location>
</feature>
<proteinExistence type="predicted"/>
<organism evidence="2 3">
    <name type="scientific">Azospirillum cavernae</name>
    <dbReference type="NCBI Taxonomy" id="2320860"/>
    <lineage>
        <taxon>Bacteria</taxon>
        <taxon>Pseudomonadati</taxon>
        <taxon>Pseudomonadota</taxon>
        <taxon>Alphaproteobacteria</taxon>
        <taxon>Rhodospirillales</taxon>
        <taxon>Azospirillaceae</taxon>
        <taxon>Azospirillum</taxon>
    </lineage>
</organism>
<evidence type="ECO:0000313" key="2">
    <source>
        <dbReference type="EMBL" id="RJF76853.1"/>
    </source>
</evidence>
<sequence length="181" mass="20337">MQATDTPPLRLNLGCGDKILPGYVNVDVASSRNGATPDTLCDLHHLTPFADNSADEILAVHVVEHFWRWEIVDVLREWTRVLKPGGSMILECPNLAVACEEFLKDPDGRSGTGVDAQRTMWVLYGDPAWRDPLMCHRWGYTPRSLAQVMHEAGLRALRREPARFKLGDPRDMRVVGEKPLP</sequence>
<dbReference type="Gene3D" id="3.40.50.150">
    <property type="entry name" value="Vaccinia Virus protein VP39"/>
    <property type="match status" value="1"/>
</dbReference>